<comment type="caution">
    <text evidence="1">The sequence shown here is derived from an EMBL/GenBank/DDBJ whole genome shotgun (WGS) entry which is preliminary data.</text>
</comment>
<name>A0ABP1GHT4_9CHLO</name>
<proteinExistence type="predicted"/>
<dbReference type="PANTHER" id="PTHR34094">
    <property type="match status" value="1"/>
</dbReference>
<evidence type="ECO:0000313" key="1">
    <source>
        <dbReference type="EMBL" id="CAL5229303.1"/>
    </source>
</evidence>
<accession>A0ABP1GHT4</accession>
<dbReference type="PANTHER" id="PTHR34094:SF1">
    <property type="entry name" value="PROTEIN FAM185A"/>
    <property type="match status" value="1"/>
</dbReference>
<keyword evidence="2" id="KW-1185">Reference proteome</keyword>
<sequence>MLKVKLQVTSDESSEASSDAFVLHRAADHAVEFAEIPEMSNITDTVETGAMTHNMRLVIPERFCSADITSEGGDVEVATIKEGALRVYSGQRLFPLTFQMPESGLALKDRRWHASMKGGDVRLGSIAATDLEVYTCGGELSGRSLVAGDADIETGGGDIDIGKLMGTFVHVSTEDTEVSNDACGAVKCGAIYADNLHLITGGKGVLIQELNSKDAFVAAPGGAAITVESLAGTCVLSAGGPAPNRAVRPAPSQGVEAHLSGRVGQVMLLSHGGPIKLYLPHTAEQALTVLMRPAGAQSLEDLICSSSEEGMTARLGQWQRLSSFGKDSSPTWAPLDVQGVASLLQQLHAFRGTECCRWLAEDDNVGQSSSDTVREDQGGVSGDHALVLLDAAGGEVSVLQQSWTEMMAAKIGSPGVALKPAKDL</sequence>
<dbReference type="EMBL" id="CAXHTA020000020">
    <property type="protein sequence ID" value="CAL5229303.1"/>
    <property type="molecule type" value="Genomic_DNA"/>
</dbReference>
<protein>
    <submittedName>
        <fullName evidence="1">G12603 protein</fullName>
    </submittedName>
</protein>
<organism evidence="1 2">
    <name type="scientific">Coccomyxa viridis</name>
    <dbReference type="NCBI Taxonomy" id="1274662"/>
    <lineage>
        <taxon>Eukaryota</taxon>
        <taxon>Viridiplantae</taxon>
        <taxon>Chlorophyta</taxon>
        <taxon>core chlorophytes</taxon>
        <taxon>Trebouxiophyceae</taxon>
        <taxon>Trebouxiophyceae incertae sedis</taxon>
        <taxon>Coccomyxaceae</taxon>
        <taxon>Coccomyxa</taxon>
    </lineage>
</organism>
<evidence type="ECO:0000313" key="2">
    <source>
        <dbReference type="Proteomes" id="UP001497392"/>
    </source>
</evidence>
<reference evidence="1 2" key="1">
    <citation type="submission" date="2024-06" db="EMBL/GenBank/DDBJ databases">
        <authorList>
            <person name="Kraege A."/>
            <person name="Thomma B."/>
        </authorList>
    </citation>
    <scope>NUCLEOTIDE SEQUENCE [LARGE SCALE GENOMIC DNA]</scope>
</reference>
<gene>
    <name evidence="1" type="primary">g12603</name>
    <name evidence="1" type="ORF">VP750_LOCUS11209</name>
</gene>
<dbReference type="Proteomes" id="UP001497392">
    <property type="component" value="Unassembled WGS sequence"/>
</dbReference>